<evidence type="ECO:0000313" key="1">
    <source>
        <dbReference type="EMBL" id="ACY99306.1"/>
    </source>
</evidence>
<gene>
    <name evidence="1" type="ordered locus">Tcur_3773</name>
</gene>
<keyword evidence="2" id="KW-1185">Reference proteome</keyword>
<dbReference type="EMBL" id="CP001738">
    <property type="protein sequence ID" value="ACY99306.1"/>
    <property type="molecule type" value="Genomic_DNA"/>
</dbReference>
<dbReference type="RefSeq" id="WP_012854090.1">
    <property type="nucleotide sequence ID" value="NC_013510.1"/>
</dbReference>
<dbReference type="AlphaFoldDB" id="D1ACZ7"/>
<organism evidence="1 2">
    <name type="scientific">Thermomonospora curvata (strain ATCC 19995 / DSM 43183 / JCM 3096 / KCTC 9072 / NBRC 15933 / NCIMB 10081 / Henssen B9)</name>
    <dbReference type="NCBI Taxonomy" id="471852"/>
    <lineage>
        <taxon>Bacteria</taxon>
        <taxon>Bacillati</taxon>
        <taxon>Actinomycetota</taxon>
        <taxon>Actinomycetes</taxon>
        <taxon>Streptosporangiales</taxon>
        <taxon>Thermomonosporaceae</taxon>
        <taxon>Thermomonospora</taxon>
    </lineage>
</organism>
<accession>D1ACZ7</accession>
<sequence>MRIVPPWNDQSYAPCGPEDIFQEADVKVMISVLHQVRSTAVPPESAAARPESAAG</sequence>
<name>D1ACZ7_THECD</name>
<dbReference type="KEGG" id="tcu:Tcur_3773"/>
<protein>
    <submittedName>
        <fullName evidence="1">Uncharacterized protein</fullName>
    </submittedName>
</protein>
<proteinExistence type="predicted"/>
<dbReference type="HOGENOM" id="CLU_3030964_0_0_11"/>
<evidence type="ECO:0000313" key="2">
    <source>
        <dbReference type="Proteomes" id="UP000001918"/>
    </source>
</evidence>
<reference evidence="1 2" key="1">
    <citation type="journal article" date="2011" name="Stand. Genomic Sci.">
        <title>Complete genome sequence of Thermomonospora curvata type strain (B9).</title>
        <authorList>
            <person name="Chertkov O."/>
            <person name="Sikorski J."/>
            <person name="Nolan M."/>
            <person name="Lapidus A."/>
            <person name="Lucas S."/>
            <person name="Del Rio T.G."/>
            <person name="Tice H."/>
            <person name="Cheng J.F."/>
            <person name="Goodwin L."/>
            <person name="Pitluck S."/>
            <person name="Liolios K."/>
            <person name="Ivanova N."/>
            <person name="Mavromatis K."/>
            <person name="Mikhailova N."/>
            <person name="Ovchinnikova G."/>
            <person name="Pati A."/>
            <person name="Chen A."/>
            <person name="Palaniappan K."/>
            <person name="Djao O.D."/>
            <person name="Land M."/>
            <person name="Hauser L."/>
            <person name="Chang Y.J."/>
            <person name="Jeffries C.D."/>
            <person name="Brettin T."/>
            <person name="Han C."/>
            <person name="Detter J.C."/>
            <person name="Rohde M."/>
            <person name="Goker M."/>
            <person name="Woyke T."/>
            <person name="Bristow J."/>
            <person name="Eisen J.A."/>
            <person name="Markowitz V."/>
            <person name="Hugenholtz P."/>
            <person name="Klenk H.P."/>
            <person name="Kyrpides N.C."/>
        </authorList>
    </citation>
    <scope>NUCLEOTIDE SEQUENCE [LARGE SCALE GENOMIC DNA]</scope>
    <source>
        <strain evidence="2">ATCC 19995 / DSM 43183 / JCM 3096 / KCTC 9072 / NBRC 15933 / NCIMB 10081 / Henssen B9</strain>
    </source>
</reference>
<dbReference type="Proteomes" id="UP000001918">
    <property type="component" value="Chromosome"/>
</dbReference>